<evidence type="ECO:0000313" key="1">
    <source>
        <dbReference type="EnsemblMetazoa" id="AMEM008857-PA"/>
    </source>
</evidence>
<dbReference type="AlphaFoldDB" id="A0A182V4T8"/>
<dbReference type="Proteomes" id="UP000075903">
    <property type="component" value="Unassembled WGS sequence"/>
</dbReference>
<name>A0A182V4T8_ANOME</name>
<dbReference type="EnsemblMetazoa" id="AMEM008857-RA">
    <property type="protein sequence ID" value="AMEM008857-PA"/>
    <property type="gene ID" value="AMEM008857"/>
</dbReference>
<reference evidence="1" key="1">
    <citation type="submission" date="2020-05" db="UniProtKB">
        <authorList>
            <consortium name="EnsemblMetazoa"/>
        </authorList>
    </citation>
    <scope>IDENTIFICATION</scope>
    <source>
        <strain evidence="1">MAF</strain>
    </source>
</reference>
<organism evidence="1 2">
    <name type="scientific">Anopheles merus</name>
    <name type="common">Mosquito</name>
    <dbReference type="NCBI Taxonomy" id="30066"/>
    <lineage>
        <taxon>Eukaryota</taxon>
        <taxon>Metazoa</taxon>
        <taxon>Ecdysozoa</taxon>
        <taxon>Arthropoda</taxon>
        <taxon>Hexapoda</taxon>
        <taxon>Insecta</taxon>
        <taxon>Pterygota</taxon>
        <taxon>Neoptera</taxon>
        <taxon>Endopterygota</taxon>
        <taxon>Diptera</taxon>
        <taxon>Nematocera</taxon>
        <taxon>Culicoidea</taxon>
        <taxon>Culicidae</taxon>
        <taxon>Anophelinae</taxon>
        <taxon>Anopheles</taxon>
    </lineage>
</organism>
<sequence length="141" mass="15578">MPNSISPASAVMKLDLPQPGGPCSRYPRRASCRASSRILKYKFLSLPNAVSCTVSQGTPMCRSSVCCSRARSTFIQVPPYRMMCVPTEGIKSYRVLMCPVSRCSKDVSTLRCCVCRAPFCVIHCSSHWYDLSRHGTSSVIM</sequence>
<protein>
    <submittedName>
        <fullName evidence="1">Uncharacterized protein</fullName>
    </submittedName>
</protein>
<keyword evidence="2" id="KW-1185">Reference proteome</keyword>
<proteinExistence type="predicted"/>
<dbReference type="VEuPathDB" id="VectorBase:AMEM008857"/>
<evidence type="ECO:0000313" key="2">
    <source>
        <dbReference type="Proteomes" id="UP000075903"/>
    </source>
</evidence>
<accession>A0A182V4T8</accession>